<sequence length="844" mass="91342">MSFKKSLLAIAVFEVICCSTQAATVKYVDTFGKPMFALNFVNDYARQDEEGNLWSLTEDHRNAIVDAASIWGELFAKNSSNTTYLPISVKLAYEAGNMNNASAGSEVDVNSTYTLLQNGIITGRILDNNLAEYTINQSTKIGYMPYLYPVPTMEVTQELTTTTFHELSHALGISSEAPTLKLLKTQWDDIKEDPDSEDLVNLLKENHYLDENNEFVDNPPNPLATTGGSNNMTAFASHLWSFMKINGNSAVEKTNEAPTQLKYLSWLSYSENPVADSFIVGPGQKSGVYFIGPNVTAVLNDALPGVPVNGMEKRNGFELSHLELAHSMMSHQNYRNYVTLMEAEMAVFQDIGYKIDRRNFYGSSEYRNGQNYTNTNPFYARNAEGTAYIAGKPNTATLGVGFHLYGSNNIVTQAADLLADGRGGTGIRSDGSGNTIIIPSSTRITANGDHGTGILMSYGKDNTIVSRGAIEATGTGGKAVAFDFGVNMLGEDEDSRGSYMRTVDGKKSDISGEVDGYELNLKGPLVSTFDLSGSLEGRYASIYIADNAYVEQINVLKGASIKGDIISEWDPKDKDISDSAPQNLYIDLNFGYGVKADGTSTGSGDSSFAMTLEGSIAGYKSLKINHAAGTLNIEGTVAAYDLVNSGYLAIKDASDDKYCADIKHDFTTTGTLETGFYADSTSDKIKVGGSATVEGKWVLRPNLDFYSNNAKISPEFPVVANSWDRDSFASVDIVGAFSPTLKMRLSDATDPNSPKVEMYRDSDAYSKYADTGADAQVGSALYEIASVAHGDMQELITSLDFSDMQGKSVTSALKQLGPSAFDYGSMTALKDSTAVTGELMRHMQ</sequence>
<reference evidence="3" key="1">
    <citation type="submission" date="2017-02" db="EMBL/GenBank/DDBJ databases">
        <authorList>
            <person name="Varghese N."/>
            <person name="Submissions S."/>
        </authorList>
    </citation>
    <scope>NUCLEOTIDE SEQUENCE [LARGE SCALE GENOMIC DNA]</scope>
    <source>
        <strain evidence="3">DSM 3072</strain>
    </source>
</reference>
<dbReference type="STRING" id="83771.SAMN02910357_01013"/>
<keyword evidence="3" id="KW-1185">Reference proteome</keyword>
<feature type="signal peptide" evidence="1">
    <location>
        <begin position="1"/>
        <end position="22"/>
    </location>
</feature>
<evidence type="ECO:0000313" key="3">
    <source>
        <dbReference type="Proteomes" id="UP000242432"/>
    </source>
</evidence>
<protein>
    <recommendedName>
        <fullName evidence="4">Autotransporter beta-domain-containing protein</fullName>
    </recommendedName>
</protein>
<keyword evidence="1" id="KW-0732">Signal</keyword>
<name>A0A1T4V280_9GAMM</name>
<accession>A0A1T4V280</accession>
<dbReference type="Proteomes" id="UP000242432">
    <property type="component" value="Unassembled WGS sequence"/>
</dbReference>
<evidence type="ECO:0008006" key="4">
    <source>
        <dbReference type="Google" id="ProtNLM"/>
    </source>
</evidence>
<dbReference type="AlphaFoldDB" id="A0A1T4V280"/>
<proteinExistence type="predicted"/>
<evidence type="ECO:0000313" key="2">
    <source>
        <dbReference type="EMBL" id="SKA59042.1"/>
    </source>
</evidence>
<dbReference type="EMBL" id="FUXX01000006">
    <property type="protein sequence ID" value="SKA59042.1"/>
    <property type="molecule type" value="Genomic_DNA"/>
</dbReference>
<gene>
    <name evidence="2" type="ORF">SAMN02745213_00581</name>
</gene>
<organism evidence="2 3">
    <name type="scientific">Succinivibrio dextrinosolvens DSM 3072</name>
    <dbReference type="NCBI Taxonomy" id="1123324"/>
    <lineage>
        <taxon>Bacteria</taxon>
        <taxon>Pseudomonadati</taxon>
        <taxon>Pseudomonadota</taxon>
        <taxon>Gammaproteobacteria</taxon>
        <taxon>Aeromonadales</taxon>
        <taxon>Succinivibrionaceae</taxon>
        <taxon>Succinivibrio</taxon>
    </lineage>
</organism>
<dbReference type="RefSeq" id="WP_078928151.1">
    <property type="nucleotide sequence ID" value="NZ_FUXX01000006.1"/>
</dbReference>
<evidence type="ECO:0000256" key="1">
    <source>
        <dbReference type="SAM" id="SignalP"/>
    </source>
</evidence>
<feature type="chain" id="PRO_5013273113" description="Autotransporter beta-domain-containing protein" evidence="1">
    <location>
        <begin position="23"/>
        <end position="844"/>
    </location>
</feature>